<sequence>MLLQYLILSDAKFYTEYAVPLISSSPERFDLDGFRPMSTTKEMREKRYDGFEIAFQHFQQDTDAQYEMHPRFGRYASKMDLVWDIADQWYQKWTVIFSIDHLWNWVPLHQHENEEQQQQQQQQSQQVLQRPFQPATIEPWLNHISQRHNIHPNHRKLLERIYGQLVKINQTNRPLALTGASVLNTLPFFPPSWFIEKEPQGHGGASEGLAASFVARFVPPYRLTHVPERWDRVFLKGLTVMDLTRQFMLEPNYFFSTIPIHGLTIHFDPKTDYSYLVLVLKKAPYGSLEENLERYTPTNYDKPRALALSVTKRIKDLHWEFVHGNVHPRNILLHFADTIGDLADITFMQRNSQSEHYCCHRGGRWPYIAPEFCTTNHIQQAQYQDEKGEGGEHYHCGGSGDNNGGGEGQQQGAPLTSAADIYALGIILWQLVSRITFPDNALIDPLVYRIEPIPGIMKEWEDLITDCLKTDPGKRPNAYTVYRRLEKIPERVDLDPRVIDYIHRRRQETKFFLQDHQLSESQPTFAEVDKDQIWTASVTRWVNHGLDEYPNLVQHFNVL</sequence>
<dbReference type="PANTHER" id="PTHR44329:SF288">
    <property type="entry name" value="MITOGEN-ACTIVATED PROTEIN KINASE KINASE KINASE 20"/>
    <property type="match status" value="1"/>
</dbReference>
<dbReference type="SMART" id="SM00220">
    <property type="entry name" value="S_TKc"/>
    <property type="match status" value="1"/>
</dbReference>
<proteinExistence type="predicted"/>
<evidence type="ECO:0000256" key="2">
    <source>
        <dbReference type="ARBA" id="ARBA00022741"/>
    </source>
</evidence>
<comment type="caution">
    <text evidence="7">The sequence shown here is derived from an EMBL/GenBank/DDBJ whole genome shotgun (WGS) entry which is preliminary data.</text>
</comment>
<dbReference type="PROSITE" id="PS50011">
    <property type="entry name" value="PROTEIN_KINASE_DOM"/>
    <property type="match status" value="1"/>
</dbReference>
<dbReference type="AlphaFoldDB" id="A0A8H7VLZ0"/>
<dbReference type="PANTHER" id="PTHR44329">
    <property type="entry name" value="SERINE/THREONINE-PROTEIN KINASE TNNI3K-RELATED"/>
    <property type="match status" value="1"/>
</dbReference>
<dbReference type="InterPro" id="IPR011009">
    <property type="entry name" value="Kinase-like_dom_sf"/>
</dbReference>
<reference evidence="7 8" key="1">
    <citation type="submission" date="2020-12" db="EMBL/GenBank/DDBJ databases">
        <title>Metabolic potential, ecology and presence of endohyphal bacteria is reflected in genomic diversity of Mucoromycotina.</title>
        <authorList>
            <person name="Muszewska A."/>
            <person name="Okrasinska A."/>
            <person name="Steczkiewicz K."/>
            <person name="Drgas O."/>
            <person name="Orlowska M."/>
            <person name="Perlinska-Lenart U."/>
            <person name="Aleksandrzak-Piekarczyk T."/>
            <person name="Szatraj K."/>
            <person name="Zielenkiewicz U."/>
            <person name="Pilsyk S."/>
            <person name="Malc E."/>
            <person name="Mieczkowski P."/>
            <person name="Kruszewska J.S."/>
            <person name="Biernat P."/>
            <person name="Pawlowska J."/>
        </authorList>
    </citation>
    <scope>NUCLEOTIDE SEQUENCE [LARGE SCALE GENOMIC DNA]</scope>
    <source>
        <strain evidence="7 8">CBS 142.35</strain>
    </source>
</reference>
<dbReference type="EMBL" id="JAEPRB010000176">
    <property type="protein sequence ID" value="KAG2219504.1"/>
    <property type="molecule type" value="Genomic_DNA"/>
</dbReference>
<feature type="compositionally biased region" description="Basic and acidic residues" evidence="5">
    <location>
        <begin position="385"/>
        <end position="395"/>
    </location>
</feature>
<dbReference type="SUPFAM" id="SSF56112">
    <property type="entry name" value="Protein kinase-like (PK-like)"/>
    <property type="match status" value="1"/>
</dbReference>
<feature type="region of interest" description="Disordered" evidence="5">
    <location>
        <begin position="385"/>
        <end position="412"/>
    </location>
</feature>
<feature type="domain" description="Protein kinase" evidence="6">
    <location>
        <begin position="194"/>
        <end position="488"/>
    </location>
</feature>
<keyword evidence="8" id="KW-1185">Reference proteome</keyword>
<feature type="compositionally biased region" description="Gly residues" evidence="5">
    <location>
        <begin position="397"/>
        <end position="409"/>
    </location>
</feature>
<keyword evidence="3" id="KW-0418">Kinase</keyword>
<name>A0A8H7VLZ0_9FUNG</name>
<protein>
    <recommendedName>
        <fullName evidence="6">Protein kinase domain-containing protein</fullName>
    </recommendedName>
</protein>
<accession>A0A8H7VLZ0</accession>
<evidence type="ECO:0000256" key="5">
    <source>
        <dbReference type="SAM" id="MobiDB-lite"/>
    </source>
</evidence>
<dbReference type="Proteomes" id="UP000646827">
    <property type="component" value="Unassembled WGS sequence"/>
</dbReference>
<evidence type="ECO:0000259" key="6">
    <source>
        <dbReference type="PROSITE" id="PS50011"/>
    </source>
</evidence>
<dbReference type="GO" id="GO:0004674">
    <property type="term" value="F:protein serine/threonine kinase activity"/>
    <property type="evidence" value="ECO:0007669"/>
    <property type="project" value="TreeGrafter"/>
</dbReference>
<keyword evidence="1" id="KW-0808">Transferase</keyword>
<dbReference type="InterPro" id="IPR000719">
    <property type="entry name" value="Prot_kinase_dom"/>
</dbReference>
<evidence type="ECO:0000256" key="1">
    <source>
        <dbReference type="ARBA" id="ARBA00022679"/>
    </source>
</evidence>
<evidence type="ECO:0000313" key="7">
    <source>
        <dbReference type="EMBL" id="KAG2219504.1"/>
    </source>
</evidence>
<dbReference type="OrthoDB" id="10261027at2759"/>
<evidence type="ECO:0000313" key="8">
    <source>
        <dbReference type="Proteomes" id="UP000646827"/>
    </source>
</evidence>
<dbReference type="InterPro" id="IPR051681">
    <property type="entry name" value="Ser/Thr_Kinases-Pseudokinases"/>
</dbReference>
<keyword evidence="2" id="KW-0547">Nucleotide-binding</keyword>
<evidence type="ECO:0000256" key="3">
    <source>
        <dbReference type="ARBA" id="ARBA00022777"/>
    </source>
</evidence>
<organism evidence="7 8">
    <name type="scientific">Circinella minor</name>
    <dbReference type="NCBI Taxonomy" id="1195481"/>
    <lineage>
        <taxon>Eukaryota</taxon>
        <taxon>Fungi</taxon>
        <taxon>Fungi incertae sedis</taxon>
        <taxon>Mucoromycota</taxon>
        <taxon>Mucoromycotina</taxon>
        <taxon>Mucoromycetes</taxon>
        <taxon>Mucorales</taxon>
        <taxon>Lichtheimiaceae</taxon>
        <taxon>Circinella</taxon>
    </lineage>
</organism>
<evidence type="ECO:0000256" key="4">
    <source>
        <dbReference type="ARBA" id="ARBA00022840"/>
    </source>
</evidence>
<dbReference type="Gene3D" id="1.10.510.10">
    <property type="entry name" value="Transferase(Phosphotransferase) domain 1"/>
    <property type="match status" value="1"/>
</dbReference>
<gene>
    <name evidence="7" type="ORF">INT45_002821</name>
</gene>
<keyword evidence="4" id="KW-0067">ATP-binding</keyword>
<dbReference type="GO" id="GO:0005524">
    <property type="term" value="F:ATP binding"/>
    <property type="evidence" value="ECO:0007669"/>
    <property type="project" value="UniProtKB-KW"/>
</dbReference>